<dbReference type="InterPro" id="IPR009883">
    <property type="entry name" value="YgfX"/>
</dbReference>
<dbReference type="Proteomes" id="UP001569414">
    <property type="component" value="Unassembled WGS sequence"/>
</dbReference>
<keyword evidence="3" id="KW-1185">Reference proteome</keyword>
<keyword evidence="1" id="KW-0472">Membrane</keyword>
<keyword evidence="1" id="KW-0812">Transmembrane</keyword>
<sequence>MTTPDFRNSQSPQYFERSARLSCAVASSPFLLLFLLVAVIQAALLLWLCQLPPWLFWSALLLVLIYALLERGRLRRMTGVLSTRERRWFWRSTGGEEREFQFRGELLLWRWLVVIHGRDQTGVPLRLVLARDALVRDDWRRLQAALRFSR</sequence>
<accession>A0ABV4NPV9</accession>
<dbReference type="EMBL" id="JBGMEL010000010">
    <property type="protein sequence ID" value="MFA0791133.1"/>
    <property type="molecule type" value="Genomic_DNA"/>
</dbReference>
<evidence type="ECO:0000313" key="2">
    <source>
        <dbReference type="EMBL" id="MFA0791133.1"/>
    </source>
</evidence>
<proteinExistence type="predicted"/>
<keyword evidence="1" id="KW-1133">Transmembrane helix</keyword>
<dbReference type="Pfam" id="PF07254">
    <property type="entry name" value="Cpta_toxin"/>
    <property type="match status" value="1"/>
</dbReference>
<dbReference type="RefSeq" id="WP_299586516.1">
    <property type="nucleotide sequence ID" value="NZ_JBGMEL010000010.1"/>
</dbReference>
<feature type="transmembrane region" description="Helical" evidence="1">
    <location>
        <begin position="21"/>
        <end position="48"/>
    </location>
</feature>
<evidence type="ECO:0000313" key="3">
    <source>
        <dbReference type="Proteomes" id="UP001569414"/>
    </source>
</evidence>
<feature type="transmembrane region" description="Helical" evidence="1">
    <location>
        <begin position="54"/>
        <end position="69"/>
    </location>
</feature>
<reference evidence="2 3" key="1">
    <citation type="submission" date="2024-08" db="EMBL/GenBank/DDBJ databases">
        <authorList>
            <person name="Ishaq N."/>
        </authorList>
    </citation>
    <scope>NUCLEOTIDE SEQUENCE [LARGE SCALE GENOMIC DNA]</scope>
    <source>
        <strain evidence="2 3">JCM 30400</strain>
    </source>
</reference>
<protein>
    <submittedName>
        <fullName evidence="2">Protein YgfX</fullName>
    </submittedName>
</protein>
<evidence type="ECO:0000256" key="1">
    <source>
        <dbReference type="SAM" id="Phobius"/>
    </source>
</evidence>
<name>A0ABV4NPV9_9GAMM</name>
<comment type="caution">
    <text evidence="2">The sequence shown here is derived from an EMBL/GenBank/DDBJ whole genome shotgun (WGS) entry which is preliminary data.</text>
</comment>
<gene>
    <name evidence="2" type="ORF">ACCI51_11305</name>
</gene>
<organism evidence="2 3">
    <name type="scientific">Microbulbifer echini</name>
    <dbReference type="NCBI Taxonomy" id="1529067"/>
    <lineage>
        <taxon>Bacteria</taxon>
        <taxon>Pseudomonadati</taxon>
        <taxon>Pseudomonadota</taxon>
        <taxon>Gammaproteobacteria</taxon>
        <taxon>Cellvibrionales</taxon>
        <taxon>Microbulbiferaceae</taxon>
        <taxon>Microbulbifer</taxon>
    </lineage>
</organism>